<keyword evidence="1" id="KW-0378">Hydrolase</keyword>
<sequence>MVALGVKESVSGKTFTLEADGDEVRVCGGKGAVYLSGKKVALRCCAKATIIVTRKLKQSVLRQGDVGLLDLRDMFYANGTLTKYEVIDTDASSKVTVDMPAVTSESSASSSSTTGTSAVISRSQPAGNVATVAGLRVQATRLDHGRGMVASRYFTKGPQSSTVSRPVETSKKSLEDMSQASKHRSPQDVSDVDMTVSSPPRAKKRSMVVVDDDASSEEDTPKKPEMDEDAATPVKPRAKRSRVIIESDAEDEEDDVVEVSPTRSTRSDVSSPAEEDDVFLRDMKLKQEQSGGASNWMAEFGHGRAAQTDRVSNSTDDDGWYSVRDRNGSTKTKREDSKKRSEALASSRMKHRDTSYDGDEDDGDADHRTRTQGEVGEILLECERIALKLRRSIQSWSDSSSAPTSDDVDANEMESHVSLSAMKASPSGNGGRIVSQSDIPDICETLELKPYQVVGLNWLLLLCENGLSGVLADEMGLGKTVQTISFLLLLHSLASSSDSGKYGGPHLVVVPASVLNNWKREFAWIAPTLRVIVYHGSKDVRFNLQDTLTSDDFDVLLTTYTYFERDTCQDDRNFLRSFRFGYMILDEGHSIKNSKTSRFRRISALRTRNRLVLSGTPIQNNLNELLALLSFLMPKMFDHGSDELLSFFDGTEEKKCAKVRRILAPFILRREKKYVLSQLVAKTIHVEMLKLDDSQRSVYTNLVESVITQKEEDAARKQQDKERKRKNKSKLDRQVQLLLGENYSSSSNRRTESASDSAIFTQLRKAANHPVLLRNHYVSDEVLDTMSRCLHRADAFGNQCSIAMVRKELEGYSDFELHDLCVQYGGNEELRKLQLPMETLLHSAKFDFLRTLLPKLRSEGHRVLIFSQWTKLLDLLEVLMRDMDYRYLRLDGSTDVSDRQQLIDEYNQDTNLFVFLLSTRAGGLGINLTAADTVILHDLDFNPTNDEQACDRCHRIGQTKPVSIYKLVSEDTVDHNIYKLGEAKTQLNNAVLGKLNAHGGNGPKASENVTVEMMLASVLASYKKQ</sequence>
<evidence type="ECO:0000256" key="1">
    <source>
        <dbReference type="ARBA" id="ARBA00022801"/>
    </source>
</evidence>
<evidence type="ECO:0008006" key="8">
    <source>
        <dbReference type="Google" id="ProtNLM"/>
    </source>
</evidence>
<feature type="compositionally biased region" description="Acidic residues" evidence="3">
    <location>
        <begin position="247"/>
        <end position="257"/>
    </location>
</feature>
<dbReference type="Pfam" id="PF00176">
    <property type="entry name" value="SNF2-rel_dom"/>
    <property type="match status" value="1"/>
</dbReference>
<dbReference type="SMART" id="SM00490">
    <property type="entry name" value="HELICc"/>
    <property type="match status" value="1"/>
</dbReference>
<evidence type="ECO:0000259" key="4">
    <source>
        <dbReference type="PROSITE" id="PS51192"/>
    </source>
</evidence>
<reference evidence="6" key="1">
    <citation type="submission" date="2019-03" db="EMBL/GenBank/DDBJ databases">
        <title>Long read genome sequence of the mycoparasitic Pythium oligandrum ATCC 38472 isolated from sugarbeet rhizosphere.</title>
        <authorList>
            <person name="Gaulin E."/>
        </authorList>
    </citation>
    <scope>NUCLEOTIDE SEQUENCE</scope>
    <source>
        <strain evidence="6">ATCC 38472_TT</strain>
    </source>
</reference>
<dbReference type="InterPro" id="IPR000330">
    <property type="entry name" value="SNF2_N"/>
</dbReference>
<dbReference type="CDD" id="cd17919">
    <property type="entry name" value="DEXHc_Snf"/>
    <property type="match status" value="1"/>
</dbReference>
<feature type="coiled-coil region" evidence="2">
    <location>
        <begin position="707"/>
        <end position="734"/>
    </location>
</feature>
<name>A0A8K1FHG0_PYTOL</name>
<dbReference type="EMBL" id="SPLM01000073">
    <property type="protein sequence ID" value="TMW62686.1"/>
    <property type="molecule type" value="Genomic_DNA"/>
</dbReference>
<dbReference type="SMART" id="SM00487">
    <property type="entry name" value="DEXDc"/>
    <property type="match status" value="1"/>
</dbReference>
<dbReference type="Proteomes" id="UP000794436">
    <property type="component" value="Unassembled WGS sequence"/>
</dbReference>
<dbReference type="FunFam" id="3.40.50.300:FF:001497">
    <property type="entry name" value="SNF2 family DNA-dependent ATPase"/>
    <property type="match status" value="1"/>
</dbReference>
<evidence type="ECO:0000256" key="2">
    <source>
        <dbReference type="SAM" id="Coils"/>
    </source>
</evidence>
<evidence type="ECO:0000256" key="3">
    <source>
        <dbReference type="SAM" id="MobiDB-lite"/>
    </source>
</evidence>
<dbReference type="Gene3D" id="3.40.50.300">
    <property type="entry name" value="P-loop containing nucleotide triphosphate hydrolases"/>
    <property type="match status" value="1"/>
</dbReference>
<feature type="region of interest" description="Disordered" evidence="3">
    <location>
        <begin position="151"/>
        <end position="278"/>
    </location>
</feature>
<dbReference type="InterPro" id="IPR014001">
    <property type="entry name" value="Helicase_ATP-bd"/>
</dbReference>
<dbReference type="Pfam" id="PF00271">
    <property type="entry name" value="Helicase_C"/>
    <property type="match status" value="1"/>
</dbReference>
<dbReference type="SUPFAM" id="SSF52540">
    <property type="entry name" value="P-loop containing nucleoside triphosphate hydrolases"/>
    <property type="match status" value="2"/>
</dbReference>
<keyword evidence="7" id="KW-1185">Reference proteome</keyword>
<feature type="compositionally biased region" description="Basic and acidic residues" evidence="3">
    <location>
        <begin position="323"/>
        <end position="342"/>
    </location>
</feature>
<dbReference type="InterPro" id="IPR001650">
    <property type="entry name" value="Helicase_C-like"/>
</dbReference>
<dbReference type="GO" id="GO:0016787">
    <property type="term" value="F:hydrolase activity"/>
    <property type="evidence" value="ECO:0007669"/>
    <property type="project" value="UniProtKB-KW"/>
</dbReference>
<dbReference type="GO" id="GO:0005524">
    <property type="term" value="F:ATP binding"/>
    <property type="evidence" value="ECO:0007669"/>
    <property type="project" value="InterPro"/>
</dbReference>
<keyword evidence="2" id="KW-0175">Coiled coil</keyword>
<comment type="caution">
    <text evidence="6">The sequence shown here is derived from an EMBL/GenBank/DDBJ whole genome shotgun (WGS) entry which is preliminary data.</text>
</comment>
<evidence type="ECO:0000313" key="7">
    <source>
        <dbReference type="Proteomes" id="UP000794436"/>
    </source>
</evidence>
<dbReference type="InterPro" id="IPR027417">
    <property type="entry name" value="P-loop_NTPase"/>
</dbReference>
<evidence type="ECO:0000259" key="5">
    <source>
        <dbReference type="PROSITE" id="PS51194"/>
    </source>
</evidence>
<feature type="compositionally biased region" description="Low complexity" evidence="3">
    <location>
        <begin position="103"/>
        <end position="117"/>
    </location>
</feature>
<feature type="region of interest" description="Disordered" evidence="3">
    <location>
        <begin position="101"/>
        <end position="125"/>
    </location>
</feature>
<dbReference type="AlphaFoldDB" id="A0A8K1FHG0"/>
<gene>
    <name evidence="6" type="ORF">Poli38472_005304</name>
</gene>
<accession>A0A8K1FHG0</accession>
<dbReference type="PROSITE" id="PS51194">
    <property type="entry name" value="HELICASE_CTER"/>
    <property type="match status" value="1"/>
</dbReference>
<protein>
    <recommendedName>
        <fullName evidence="8">ATP-dependent helicase</fullName>
    </recommendedName>
</protein>
<evidence type="ECO:0000313" key="6">
    <source>
        <dbReference type="EMBL" id="TMW62686.1"/>
    </source>
</evidence>
<organism evidence="6 7">
    <name type="scientific">Pythium oligandrum</name>
    <name type="common">Mycoparasitic fungus</name>
    <dbReference type="NCBI Taxonomy" id="41045"/>
    <lineage>
        <taxon>Eukaryota</taxon>
        <taxon>Sar</taxon>
        <taxon>Stramenopiles</taxon>
        <taxon>Oomycota</taxon>
        <taxon>Peronosporomycetes</taxon>
        <taxon>Pythiales</taxon>
        <taxon>Pythiaceae</taxon>
        <taxon>Pythium</taxon>
    </lineage>
</organism>
<feature type="compositionally biased region" description="Polar residues" evidence="3">
    <location>
        <begin position="261"/>
        <end position="270"/>
    </location>
</feature>
<feature type="domain" description="Helicase ATP-binding" evidence="4">
    <location>
        <begin position="460"/>
        <end position="635"/>
    </location>
</feature>
<dbReference type="InterPro" id="IPR038718">
    <property type="entry name" value="SNF2-like_sf"/>
</dbReference>
<dbReference type="CDD" id="cd18793">
    <property type="entry name" value="SF2_C_SNF"/>
    <property type="match status" value="1"/>
</dbReference>
<feature type="domain" description="Helicase C-terminal" evidence="5">
    <location>
        <begin position="848"/>
        <end position="999"/>
    </location>
</feature>
<proteinExistence type="predicted"/>
<dbReference type="Gene3D" id="3.40.50.10810">
    <property type="entry name" value="Tandem AAA-ATPase domain"/>
    <property type="match status" value="1"/>
</dbReference>
<dbReference type="PROSITE" id="PS51192">
    <property type="entry name" value="HELICASE_ATP_BIND_1"/>
    <property type="match status" value="1"/>
</dbReference>
<feature type="region of interest" description="Disordered" evidence="3">
    <location>
        <begin position="302"/>
        <end position="372"/>
    </location>
</feature>
<dbReference type="OrthoDB" id="448448at2759"/>
<dbReference type="InterPro" id="IPR049730">
    <property type="entry name" value="SNF2/RAD54-like_C"/>
</dbReference>
<dbReference type="PANTHER" id="PTHR10799">
    <property type="entry name" value="SNF2/RAD54 HELICASE FAMILY"/>
    <property type="match status" value="1"/>
</dbReference>